<gene>
    <name evidence="4" type="ORF">ACFOGP_15100</name>
</gene>
<feature type="compositionally biased region" description="Gly residues" evidence="3">
    <location>
        <begin position="256"/>
        <end position="272"/>
    </location>
</feature>
<proteinExistence type="predicted"/>
<dbReference type="InterPro" id="IPR018511">
    <property type="entry name" value="Hemolysin-typ_Ca-bd_CS"/>
</dbReference>
<accession>A0ABV7GRM7</accession>
<dbReference type="InterPro" id="IPR011049">
    <property type="entry name" value="Serralysin-like_metalloprot_C"/>
</dbReference>
<dbReference type="PANTHER" id="PTHR38340:SF1">
    <property type="entry name" value="S-LAYER PROTEIN"/>
    <property type="match status" value="1"/>
</dbReference>
<dbReference type="InterPro" id="IPR001343">
    <property type="entry name" value="Hemolysn_Ca-bd"/>
</dbReference>
<evidence type="ECO:0000313" key="4">
    <source>
        <dbReference type="EMBL" id="MFC3144045.1"/>
    </source>
</evidence>
<feature type="region of interest" description="Disordered" evidence="3">
    <location>
        <begin position="230"/>
        <end position="293"/>
    </location>
</feature>
<dbReference type="SUPFAM" id="SSF51120">
    <property type="entry name" value="beta-Roll"/>
    <property type="match status" value="2"/>
</dbReference>
<feature type="compositionally biased region" description="Basic and acidic residues" evidence="3">
    <location>
        <begin position="28"/>
        <end position="38"/>
    </location>
</feature>
<feature type="region of interest" description="Disordered" evidence="3">
    <location>
        <begin position="1"/>
        <end position="48"/>
    </location>
</feature>
<dbReference type="Gene3D" id="2.150.10.10">
    <property type="entry name" value="Serralysin-like metalloprotease, C-terminal"/>
    <property type="match status" value="3"/>
</dbReference>
<name>A0ABV7GRM7_9RHOB</name>
<feature type="compositionally biased region" description="Polar residues" evidence="3">
    <location>
        <begin position="240"/>
        <end position="253"/>
    </location>
</feature>
<dbReference type="PRINTS" id="PR00313">
    <property type="entry name" value="CABNDNGRPT"/>
</dbReference>
<dbReference type="Proteomes" id="UP001595632">
    <property type="component" value="Unassembled WGS sequence"/>
</dbReference>
<protein>
    <submittedName>
        <fullName evidence="4">Calcium-binding protein</fullName>
    </submittedName>
</protein>
<dbReference type="InterPro" id="IPR050557">
    <property type="entry name" value="RTX_toxin/Mannuronan_C5-epim"/>
</dbReference>
<dbReference type="PANTHER" id="PTHR38340">
    <property type="entry name" value="S-LAYER PROTEIN"/>
    <property type="match status" value="1"/>
</dbReference>
<evidence type="ECO:0000256" key="2">
    <source>
        <dbReference type="ARBA" id="ARBA00022525"/>
    </source>
</evidence>
<dbReference type="PROSITE" id="PS00330">
    <property type="entry name" value="HEMOLYSIN_CALCIUM"/>
    <property type="match status" value="2"/>
</dbReference>
<organism evidence="4 5">
    <name type="scientific">Psychromarinibacter halotolerans</name>
    <dbReference type="NCBI Taxonomy" id="1775175"/>
    <lineage>
        <taxon>Bacteria</taxon>
        <taxon>Pseudomonadati</taxon>
        <taxon>Pseudomonadota</taxon>
        <taxon>Alphaproteobacteria</taxon>
        <taxon>Rhodobacterales</taxon>
        <taxon>Paracoccaceae</taxon>
        <taxon>Psychromarinibacter</taxon>
    </lineage>
</organism>
<dbReference type="EMBL" id="JBHRTB010000010">
    <property type="protein sequence ID" value="MFC3144045.1"/>
    <property type="molecule type" value="Genomic_DNA"/>
</dbReference>
<evidence type="ECO:0000256" key="1">
    <source>
        <dbReference type="ARBA" id="ARBA00004613"/>
    </source>
</evidence>
<dbReference type="RefSeq" id="WP_275631308.1">
    <property type="nucleotide sequence ID" value="NZ_JARGYD010000001.1"/>
</dbReference>
<dbReference type="Pfam" id="PF00353">
    <property type="entry name" value="HemolysinCabind"/>
    <property type="match status" value="3"/>
</dbReference>
<reference evidence="5" key="1">
    <citation type="journal article" date="2019" name="Int. J. Syst. Evol. Microbiol.">
        <title>The Global Catalogue of Microorganisms (GCM) 10K type strain sequencing project: providing services to taxonomists for standard genome sequencing and annotation.</title>
        <authorList>
            <consortium name="The Broad Institute Genomics Platform"/>
            <consortium name="The Broad Institute Genome Sequencing Center for Infectious Disease"/>
            <person name="Wu L."/>
            <person name="Ma J."/>
        </authorList>
    </citation>
    <scope>NUCLEOTIDE SEQUENCE [LARGE SCALE GENOMIC DNA]</scope>
    <source>
        <strain evidence="5">KCTC 52366</strain>
    </source>
</reference>
<sequence>MANISGDGTDEVLRGVAGEENSIAGNDGNDKIIGRGKSDPLLGGKGDDTVFGANGHDEMYGGAGNDYLKGGNGRDSLSGDKGDNTLNGGNGDDTFVINAALVGQSFSLIEDFDIERQLRRMTFDDALQIKNVGGQQFVLQETSDGDVELYVDGVLMATIQGSVCGGLSASDLLNATDFVGGSPASVTLLDEFGAEIQHKIVGTPEDDALSGVPGISNLIVGQSGDDILNGRGKGDELLGNQGQDTLNGSSGSDTLKGGGAADELSGGNGGDDLFGDKGNDTLDGGRGSDELTGGANADTFQFNVAHAGTGVDTITDYDAAEGDVIALLNVTGSVTTAQNGADAEIYHDGELLFVVLDTAEGDLIF</sequence>
<keyword evidence="5" id="KW-1185">Reference proteome</keyword>
<comment type="caution">
    <text evidence="4">The sequence shown here is derived from an EMBL/GenBank/DDBJ whole genome shotgun (WGS) entry which is preliminary data.</text>
</comment>
<evidence type="ECO:0000256" key="3">
    <source>
        <dbReference type="SAM" id="MobiDB-lite"/>
    </source>
</evidence>
<comment type="subcellular location">
    <subcellularLocation>
        <location evidence="1">Secreted</location>
    </subcellularLocation>
</comment>
<evidence type="ECO:0000313" key="5">
    <source>
        <dbReference type="Proteomes" id="UP001595632"/>
    </source>
</evidence>
<keyword evidence="2" id="KW-0964">Secreted</keyword>